<proteinExistence type="predicted"/>
<accession>A0A8S5QF62</accession>
<sequence>MKVRLFTKVLLTSGRTAYIVEIFDDGKAFLADIDLDDGEVDTDLIYPKDIKKILDY</sequence>
<dbReference type="EMBL" id="BK015641">
    <property type="protein sequence ID" value="DAE17515.1"/>
    <property type="molecule type" value="Genomic_DNA"/>
</dbReference>
<reference evidence="1" key="1">
    <citation type="journal article" date="2021" name="Proc. Natl. Acad. Sci. U.S.A.">
        <title>A Catalog of Tens of Thousands of Viruses from Human Metagenomes Reveals Hidden Associations with Chronic Diseases.</title>
        <authorList>
            <person name="Tisza M.J."/>
            <person name="Buck C.B."/>
        </authorList>
    </citation>
    <scope>NUCLEOTIDE SEQUENCE</scope>
    <source>
        <strain evidence="1">CtoRD1</strain>
    </source>
</reference>
<name>A0A8S5QF62_9CAUD</name>
<evidence type="ECO:0000313" key="1">
    <source>
        <dbReference type="EMBL" id="DAE17515.1"/>
    </source>
</evidence>
<organism evidence="1">
    <name type="scientific">Siphoviridae sp. ctoRD1</name>
    <dbReference type="NCBI Taxonomy" id="2825669"/>
    <lineage>
        <taxon>Viruses</taxon>
        <taxon>Duplodnaviria</taxon>
        <taxon>Heunggongvirae</taxon>
        <taxon>Uroviricota</taxon>
        <taxon>Caudoviricetes</taxon>
    </lineage>
</organism>
<protein>
    <submittedName>
        <fullName evidence="1">Uncharacterized protein</fullName>
    </submittedName>
</protein>